<proteinExistence type="predicted"/>
<keyword evidence="2" id="KW-1185">Reference proteome</keyword>
<dbReference type="Proteomes" id="UP000095713">
    <property type="component" value="Unassembled WGS sequence"/>
</dbReference>
<evidence type="ECO:0000313" key="2">
    <source>
        <dbReference type="Proteomes" id="UP000095713"/>
    </source>
</evidence>
<organism evidence="1 2">
    <name type="scientific">Flavivirga aquatica</name>
    <dbReference type="NCBI Taxonomy" id="1849968"/>
    <lineage>
        <taxon>Bacteria</taxon>
        <taxon>Pseudomonadati</taxon>
        <taxon>Bacteroidota</taxon>
        <taxon>Flavobacteriia</taxon>
        <taxon>Flavobacteriales</taxon>
        <taxon>Flavobacteriaceae</taxon>
        <taxon>Flavivirga</taxon>
    </lineage>
</organism>
<dbReference type="AlphaFoldDB" id="A0A1E5SJ34"/>
<protein>
    <submittedName>
        <fullName evidence="1">Uncharacterized protein</fullName>
    </submittedName>
</protein>
<dbReference type="EMBL" id="MDJD01000054">
    <property type="protein sequence ID" value="OEJ99123.1"/>
    <property type="molecule type" value="Genomic_DNA"/>
</dbReference>
<dbReference type="RefSeq" id="WP_069831806.1">
    <property type="nucleotide sequence ID" value="NZ_MDJD01000054.1"/>
</dbReference>
<gene>
    <name evidence="1" type="ORF">A8C32_08080</name>
</gene>
<name>A0A1E5SJ34_9FLAO</name>
<comment type="caution">
    <text evidence="1">The sequence shown here is derived from an EMBL/GenBank/DDBJ whole genome shotgun (WGS) entry which is preliminary data.</text>
</comment>
<accession>A0A1E5SJ34</accession>
<evidence type="ECO:0000313" key="1">
    <source>
        <dbReference type="EMBL" id="OEJ99123.1"/>
    </source>
</evidence>
<sequence>MRNNIRYLQVYILLFTTLLTNTISWSQQDSLSNIESGYTYHSSIDITEVSGNTLSVNYKTLPANQAGKLQNKLWIWRASEVPWQYPPMKEQLLQEDATQSGSYVLENLKIAISTEYIVCYSVGPEVTQICTCATLSVNKDTINKQWVEISLLNISRNSISFSYKTLKGYLPKTYQNWFGLWEGQASPYNLDIPIAKDNVSSDSNISSGGLNNLSLDIGQIYTLIYFTGSQEANAAAMIRFKVY</sequence>
<dbReference type="OrthoDB" id="1159314at2"/>
<reference evidence="1 2" key="1">
    <citation type="submission" date="2016-05" db="EMBL/GenBank/DDBJ databases">
        <title>Draft Genome Sequence of Algibacter sp. Strain SK-16 Isolated from the Surface Water of Aburatsubo Inlet.</title>
        <authorList>
            <person name="Wong S.-K."/>
            <person name="Yoshizawa S."/>
            <person name="Nakajima Y."/>
            <person name="Ogura Y."/>
            <person name="Tetsuya H."/>
            <person name="Hamasaki K."/>
        </authorList>
    </citation>
    <scope>NUCLEOTIDE SEQUENCE [LARGE SCALE GENOMIC DNA]</scope>
    <source>
        <strain evidence="1 2">SK-16</strain>
    </source>
</reference>